<evidence type="ECO:0000313" key="1">
    <source>
        <dbReference type="EMBL" id="KAJ8621517.1"/>
    </source>
</evidence>
<reference evidence="1 2" key="1">
    <citation type="journal article" date="2022" name="Hortic Res">
        <title>A haplotype resolved chromosomal level avocado genome allows analysis of novel avocado genes.</title>
        <authorList>
            <person name="Nath O."/>
            <person name="Fletcher S.J."/>
            <person name="Hayward A."/>
            <person name="Shaw L.M."/>
            <person name="Masouleh A.K."/>
            <person name="Furtado A."/>
            <person name="Henry R.J."/>
            <person name="Mitter N."/>
        </authorList>
    </citation>
    <scope>NUCLEOTIDE SEQUENCE [LARGE SCALE GENOMIC DNA]</scope>
    <source>
        <strain evidence="2">cv. Hass</strain>
    </source>
</reference>
<sequence length="87" mass="9849">MVFAQTLSRRGAGKKGGRHHRVRDSDVVGPGALDEEKKSNHSIRRFKMLEDVAGETTPHFRFPPNPTLETLCRSQFAVLTETRCRKT</sequence>
<dbReference type="Proteomes" id="UP001234297">
    <property type="component" value="Chromosome 9"/>
</dbReference>
<dbReference type="EMBL" id="CM056817">
    <property type="protein sequence ID" value="KAJ8621517.1"/>
    <property type="molecule type" value="Genomic_DNA"/>
</dbReference>
<name>A0ACC2KKI0_PERAE</name>
<gene>
    <name evidence="1" type="ORF">MRB53_030046</name>
</gene>
<accession>A0ACC2KKI0</accession>
<organism evidence="1 2">
    <name type="scientific">Persea americana</name>
    <name type="common">Avocado</name>
    <dbReference type="NCBI Taxonomy" id="3435"/>
    <lineage>
        <taxon>Eukaryota</taxon>
        <taxon>Viridiplantae</taxon>
        <taxon>Streptophyta</taxon>
        <taxon>Embryophyta</taxon>
        <taxon>Tracheophyta</taxon>
        <taxon>Spermatophyta</taxon>
        <taxon>Magnoliopsida</taxon>
        <taxon>Magnoliidae</taxon>
        <taxon>Laurales</taxon>
        <taxon>Lauraceae</taxon>
        <taxon>Persea</taxon>
    </lineage>
</organism>
<comment type="caution">
    <text evidence="1">The sequence shown here is derived from an EMBL/GenBank/DDBJ whole genome shotgun (WGS) entry which is preliminary data.</text>
</comment>
<protein>
    <submittedName>
        <fullName evidence="1">Uncharacterized protein</fullName>
    </submittedName>
</protein>
<keyword evidence="2" id="KW-1185">Reference proteome</keyword>
<evidence type="ECO:0000313" key="2">
    <source>
        <dbReference type="Proteomes" id="UP001234297"/>
    </source>
</evidence>
<proteinExistence type="predicted"/>